<feature type="signal peptide" evidence="1">
    <location>
        <begin position="1"/>
        <end position="19"/>
    </location>
</feature>
<dbReference type="Gene3D" id="3.15.10.30">
    <property type="entry name" value="Haemolymph juvenile hormone binding protein"/>
    <property type="match status" value="1"/>
</dbReference>
<evidence type="ECO:0000256" key="1">
    <source>
        <dbReference type="SAM" id="SignalP"/>
    </source>
</evidence>
<dbReference type="KEGG" id="sliu:111357795"/>
<proteinExistence type="predicted"/>
<feature type="chain" id="PRO_5039896562" evidence="1">
    <location>
        <begin position="20"/>
        <end position="260"/>
    </location>
</feature>
<dbReference type="AlphaFoldDB" id="A0A9J7ECN5"/>
<reference evidence="3" key="1">
    <citation type="submission" date="2025-08" db="UniProtKB">
        <authorList>
            <consortium name="RefSeq"/>
        </authorList>
    </citation>
    <scope>IDENTIFICATION</scope>
    <source>
        <strain evidence="3">Ishihara</strain>
        <tissue evidence="3">Whole body</tissue>
    </source>
</reference>
<keyword evidence="1" id="KW-0732">Signal</keyword>
<evidence type="ECO:0000313" key="3">
    <source>
        <dbReference type="RefSeq" id="XP_022828370.1"/>
    </source>
</evidence>
<accession>A0A9J7ECN5</accession>
<dbReference type="PANTHER" id="PTHR11008">
    <property type="entry name" value="PROTEIN TAKEOUT-LIKE PROTEIN"/>
    <property type="match status" value="1"/>
</dbReference>
<dbReference type="GeneID" id="111357795"/>
<dbReference type="GO" id="GO:0005615">
    <property type="term" value="C:extracellular space"/>
    <property type="evidence" value="ECO:0007669"/>
    <property type="project" value="TreeGrafter"/>
</dbReference>
<protein>
    <submittedName>
        <fullName evidence="3">Uncharacterized protein LOC111357795</fullName>
    </submittedName>
</protein>
<dbReference type="Proteomes" id="UP000301870">
    <property type="component" value="Chromosome 25"/>
</dbReference>
<dbReference type="InterPro" id="IPR010562">
    <property type="entry name" value="Haemolymph_juvenile_hormone-bd"/>
</dbReference>
<organism evidence="2 3">
    <name type="scientific">Spodoptera litura</name>
    <name type="common">Asian cotton leafworm</name>
    <dbReference type="NCBI Taxonomy" id="69820"/>
    <lineage>
        <taxon>Eukaryota</taxon>
        <taxon>Metazoa</taxon>
        <taxon>Ecdysozoa</taxon>
        <taxon>Arthropoda</taxon>
        <taxon>Hexapoda</taxon>
        <taxon>Insecta</taxon>
        <taxon>Pterygota</taxon>
        <taxon>Neoptera</taxon>
        <taxon>Endopterygota</taxon>
        <taxon>Lepidoptera</taxon>
        <taxon>Glossata</taxon>
        <taxon>Ditrysia</taxon>
        <taxon>Noctuoidea</taxon>
        <taxon>Noctuidae</taxon>
        <taxon>Amphipyrinae</taxon>
        <taxon>Spodoptera</taxon>
    </lineage>
</organism>
<dbReference type="RefSeq" id="XP_022828370.1">
    <property type="nucleotide sequence ID" value="XM_022972602.1"/>
</dbReference>
<name>A0A9J7ECN5_SPOLT</name>
<dbReference type="Pfam" id="PF06585">
    <property type="entry name" value="JHBP"/>
    <property type="match status" value="1"/>
</dbReference>
<keyword evidence="2" id="KW-1185">Reference proteome</keyword>
<dbReference type="SMART" id="SM00700">
    <property type="entry name" value="JHBP"/>
    <property type="match status" value="1"/>
</dbReference>
<sequence>MFLKKSLLLVFTAFVFCEAGFLENLPKCKIHDNECKKGLIQSVIRNLAKTGLPEKGIPKIDPLSINNVSMSIADVIDLTLIDGIAKGIKDCTVNKFTASIEDERSTIELTCDVTIKGRYKVYSSSPFIKTFSGGETVEGEGNGKVKIEKLFLRFDFDYFFHKRAGKVYIKFKNNKLKYQYDIKGKMVFFADSLYIGGKECSKSVMDVMNQNWKFLMTSFGKPFMDKSMEFVTNFLEKYFGAVPVDYMFDDDLTKYARSES</sequence>
<dbReference type="PANTHER" id="PTHR11008:SF32">
    <property type="entry name" value="CIRCADIAN CLOCK-CONTROLLED PROTEIN DAYWAKE-RELATED"/>
    <property type="match status" value="1"/>
</dbReference>
<gene>
    <name evidence="3" type="primary">LOC111357795</name>
</gene>
<evidence type="ECO:0000313" key="2">
    <source>
        <dbReference type="Proteomes" id="UP000301870"/>
    </source>
</evidence>
<dbReference type="OrthoDB" id="7457915at2759"/>
<dbReference type="InterPro" id="IPR038606">
    <property type="entry name" value="To_sf"/>
</dbReference>